<name>A0ABZ3EPE4_9GAMM</name>
<dbReference type="CDD" id="cd01914">
    <property type="entry name" value="HCP"/>
    <property type="match status" value="1"/>
</dbReference>
<dbReference type="SUPFAM" id="SSF56821">
    <property type="entry name" value="Prismane protein-like"/>
    <property type="match status" value="1"/>
</dbReference>
<feature type="binding site" evidence="7">
    <location>
        <position position="273"/>
    </location>
    <ligand>
        <name>hybrid [4Fe-2O-2S] cluster</name>
        <dbReference type="ChEBI" id="CHEBI:60519"/>
    </ligand>
</feature>
<evidence type="ECO:0000313" key="8">
    <source>
        <dbReference type="EMBL" id="XAG32457.1"/>
    </source>
</evidence>
<dbReference type="GO" id="GO:0050418">
    <property type="term" value="F:hydroxylamine reductase activity"/>
    <property type="evidence" value="ECO:0007669"/>
    <property type="project" value="UniProtKB-EC"/>
</dbReference>
<keyword evidence="5 7" id="KW-0408">Iron</keyword>
<keyword evidence="4 7" id="KW-0560">Oxidoreductase</keyword>
<evidence type="ECO:0000256" key="6">
    <source>
        <dbReference type="ARBA" id="ARBA00023014"/>
    </source>
</evidence>
<evidence type="ECO:0000256" key="5">
    <source>
        <dbReference type="ARBA" id="ARBA00023004"/>
    </source>
</evidence>
<gene>
    <name evidence="7 8" type="primary">hcp</name>
    <name evidence="8" type="synonym">priS</name>
    <name evidence="8" type="ORF">MYW70_04350</name>
</gene>
<organism evidence="8 9">
    <name type="scientific">Proteus faecis</name>
    <dbReference type="NCBI Taxonomy" id="2050967"/>
    <lineage>
        <taxon>Bacteria</taxon>
        <taxon>Pseudomonadati</taxon>
        <taxon>Pseudomonadota</taxon>
        <taxon>Gammaproteobacteria</taxon>
        <taxon>Enterobacterales</taxon>
        <taxon>Morganellaceae</taxon>
        <taxon>Proteus</taxon>
    </lineage>
</organism>
<dbReference type="RefSeq" id="WP_185901109.1">
    <property type="nucleotide sequence ID" value="NZ_CP095785.1"/>
</dbReference>
<keyword evidence="3 7" id="KW-0479">Metal-binding</keyword>
<comment type="subcellular location">
    <subcellularLocation>
        <location evidence="7">Cytoplasm</location>
    </subcellularLocation>
</comment>
<evidence type="ECO:0000256" key="3">
    <source>
        <dbReference type="ARBA" id="ARBA00022723"/>
    </source>
</evidence>
<feature type="binding site" evidence="7">
    <location>
        <position position="317"/>
    </location>
    <ligand>
        <name>hybrid [4Fe-2O-2S] cluster</name>
        <dbReference type="ChEBI" id="CHEBI:60519"/>
    </ligand>
</feature>
<keyword evidence="2 7" id="KW-0001">2Fe-2S</keyword>
<feature type="binding site" evidence="7">
    <location>
        <position position="249"/>
    </location>
    <ligand>
        <name>hybrid [4Fe-2O-2S] cluster</name>
        <dbReference type="ChEBI" id="CHEBI:60519"/>
    </ligand>
</feature>
<feature type="binding site" evidence="7">
    <location>
        <position position="18"/>
    </location>
    <ligand>
        <name>[2Fe-2S] cluster</name>
        <dbReference type="ChEBI" id="CHEBI:190135"/>
    </ligand>
</feature>
<feature type="modified residue" description="Cysteine persulfide" evidence="7">
    <location>
        <position position="405"/>
    </location>
</feature>
<keyword evidence="9" id="KW-1185">Reference proteome</keyword>
<comment type="catalytic activity">
    <reaction evidence="7">
        <text>A + NH4(+) + H2O = hydroxylamine + AH2 + H(+)</text>
        <dbReference type="Rhea" id="RHEA:22052"/>
        <dbReference type="ChEBI" id="CHEBI:13193"/>
        <dbReference type="ChEBI" id="CHEBI:15377"/>
        <dbReference type="ChEBI" id="CHEBI:15378"/>
        <dbReference type="ChEBI" id="CHEBI:15429"/>
        <dbReference type="ChEBI" id="CHEBI:17499"/>
        <dbReference type="ChEBI" id="CHEBI:28938"/>
        <dbReference type="EC" id="1.7.99.1"/>
    </reaction>
</comment>
<dbReference type="EMBL" id="CP095785">
    <property type="protein sequence ID" value="XAG32457.1"/>
    <property type="molecule type" value="Genomic_DNA"/>
</dbReference>
<evidence type="ECO:0000256" key="7">
    <source>
        <dbReference type="HAMAP-Rule" id="MF_00069"/>
    </source>
</evidence>
<dbReference type="PIRSF" id="PIRSF000076">
    <property type="entry name" value="HCP"/>
    <property type="match status" value="1"/>
</dbReference>
<dbReference type="Gene3D" id="1.20.1270.20">
    <property type="match status" value="2"/>
</dbReference>
<feature type="binding site" description="via persulfide group" evidence="7">
    <location>
        <position position="405"/>
    </location>
    <ligand>
        <name>hybrid [4Fe-2O-2S] cluster</name>
        <dbReference type="ChEBI" id="CHEBI:60519"/>
    </ligand>
</feature>
<evidence type="ECO:0000256" key="4">
    <source>
        <dbReference type="ARBA" id="ARBA00023002"/>
    </source>
</evidence>
<dbReference type="HAMAP" id="MF_00069">
    <property type="entry name" value="Hydroxylam_reduct"/>
    <property type="match status" value="1"/>
</dbReference>
<feature type="binding site" evidence="7">
    <location>
        <position position="3"/>
    </location>
    <ligand>
        <name>[2Fe-2S] cluster</name>
        <dbReference type="ChEBI" id="CHEBI:190135"/>
    </ligand>
</feature>
<dbReference type="NCBIfam" id="TIGR01703">
    <property type="entry name" value="hybrid_clust"/>
    <property type="match status" value="1"/>
</dbReference>
<feature type="binding site" evidence="7">
    <location>
        <position position="458"/>
    </location>
    <ligand>
        <name>hybrid [4Fe-2O-2S] cluster</name>
        <dbReference type="ChEBI" id="CHEBI:60519"/>
    </ligand>
</feature>
<keyword evidence="1 7" id="KW-0963">Cytoplasm</keyword>
<comment type="similarity">
    <text evidence="7">Belongs to the HCP family.</text>
</comment>
<evidence type="ECO:0000256" key="1">
    <source>
        <dbReference type="ARBA" id="ARBA00022490"/>
    </source>
</evidence>
<feature type="binding site" evidence="7">
    <location>
        <position position="492"/>
    </location>
    <ligand>
        <name>hybrid [4Fe-2O-2S] cluster</name>
        <dbReference type="ChEBI" id="CHEBI:60519"/>
    </ligand>
</feature>
<dbReference type="EC" id="1.7.99.1" evidence="7"/>
<feature type="binding site" evidence="7">
    <location>
        <position position="25"/>
    </location>
    <ligand>
        <name>[2Fe-2S] cluster</name>
        <dbReference type="ChEBI" id="CHEBI:190135"/>
    </ligand>
</feature>
<dbReference type="Gene3D" id="3.40.50.2030">
    <property type="match status" value="2"/>
</dbReference>
<dbReference type="Pfam" id="PF03063">
    <property type="entry name" value="Prismane"/>
    <property type="match status" value="1"/>
</dbReference>
<feature type="binding site" evidence="7">
    <location>
        <position position="6"/>
    </location>
    <ligand>
        <name>[2Fe-2S] cluster</name>
        <dbReference type="ChEBI" id="CHEBI:190135"/>
    </ligand>
</feature>
<dbReference type="NCBIfam" id="NF003658">
    <property type="entry name" value="PRK05290.1"/>
    <property type="match status" value="1"/>
</dbReference>
<dbReference type="PANTHER" id="PTHR30109:SF0">
    <property type="entry name" value="HYDROXYLAMINE REDUCTASE"/>
    <property type="match status" value="1"/>
</dbReference>
<dbReference type="InterPro" id="IPR016099">
    <property type="entry name" value="Prismane-like_a/b-sand"/>
</dbReference>
<comment type="cofactor">
    <cofactor evidence="7">
        <name>hybrid [4Fe-2O-2S] cluster</name>
        <dbReference type="ChEBI" id="CHEBI:60519"/>
    </cofactor>
    <text evidence="7">Binds 1 hybrid [4Fe-2O-2S] cluster.</text>
</comment>
<accession>A0ABZ3EPE4</accession>
<proteinExistence type="inferred from homology"/>
<evidence type="ECO:0000313" key="9">
    <source>
        <dbReference type="Proteomes" id="UP001438077"/>
    </source>
</evidence>
<evidence type="ECO:0000256" key="2">
    <source>
        <dbReference type="ARBA" id="ARBA00022714"/>
    </source>
</evidence>
<dbReference type="InterPro" id="IPR004137">
    <property type="entry name" value="HCP/CODH"/>
</dbReference>
<reference evidence="8 9" key="1">
    <citation type="submission" date="2022-03" db="EMBL/GenBank/DDBJ databases">
        <title>Sea Food Isolates.</title>
        <authorList>
            <person name="Li C."/>
        </authorList>
    </citation>
    <scope>NUCLEOTIDE SEQUENCE [LARGE SCALE GENOMIC DNA]</scope>
    <source>
        <strain evidence="8 9">19MO01SH08</strain>
    </source>
</reference>
<dbReference type="InterPro" id="IPR011254">
    <property type="entry name" value="Prismane-like_sf"/>
</dbReference>
<feature type="binding site" evidence="7">
    <location>
        <position position="433"/>
    </location>
    <ligand>
        <name>hybrid [4Fe-2O-2S] cluster</name>
        <dbReference type="ChEBI" id="CHEBI:60519"/>
    </ligand>
</feature>
<comment type="cofactor">
    <cofactor evidence="7">
        <name>[2Fe-2S] cluster</name>
        <dbReference type="ChEBI" id="CHEBI:190135"/>
    </cofactor>
    <text evidence="7">Binds 1 [2Fe-2S] cluster.</text>
</comment>
<sequence>MYCVQCEQTMKTPVGNGCAYAQGMCGKTAETSDLQDLLVAVLEGLSAWALAARSVGIIDHDVDSFAPRAFFSTLTNVNFDSERIVGYAKEAIYFRESLKSRTLAKNAAIQVTNPRAEIQLAGNDLDSLQKQAQLFALNADKAQIGDDLHGLRMLCLYGLKGAAAYMEHAHVLGQYDNEIYAEYHRYMAWLGTDPSDMNELLENAMGIGQMNFRIMAILDKGETQAYGNPIPVSVNVRPVAGKAILISGHDLKDLQMLLEQTEGKGINVYTHGEMLPAHGYPELKKYKHLVGNYGSGWQNQQIEFAKFPGPVLMTSNCIIDPNVGNYGDRIWTRSIVGWPGVKHITGDDFSEMIEQAQSLEGFPYNEIEHLITVGFGRETLLNAADTVIDLVSQKKLRHVFLVGGCDGSRGERSYYTDLAREIPQDCLIMTLACGKYRFNKLDFGSLEGLPRLLDVGQCNDAYSAIMLAVNLAEKLGCGVNDLPLSLILSWFEQKAIVILLTLLSLGVKNIYTGPTAPAFLTDNLLAVLNEKFGMRSITTPEQDLKDILSA</sequence>
<protein>
    <recommendedName>
        <fullName evidence="7">Hydroxylamine reductase</fullName>
        <ecNumber evidence="7">1.7.99.1</ecNumber>
    </recommendedName>
    <alternativeName>
        <fullName evidence="7">Hybrid-cluster protein</fullName>
        <shortName evidence="7">HCP</shortName>
    </alternativeName>
    <alternativeName>
        <fullName evidence="7">Prismane protein</fullName>
    </alternativeName>
</protein>
<dbReference type="InterPro" id="IPR010048">
    <property type="entry name" value="Hydroxylam_reduct"/>
</dbReference>
<dbReference type="InterPro" id="IPR016100">
    <property type="entry name" value="Prismane_a-bundle"/>
</dbReference>
<dbReference type="Proteomes" id="UP001438077">
    <property type="component" value="Chromosome"/>
</dbReference>
<keyword evidence="6 7" id="KW-0411">Iron-sulfur</keyword>
<feature type="binding site" evidence="7">
    <location>
        <position position="494"/>
    </location>
    <ligand>
        <name>hybrid [4Fe-2O-2S] cluster</name>
        <dbReference type="ChEBI" id="CHEBI:60519"/>
    </ligand>
</feature>
<dbReference type="PANTHER" id="PTHR30109">
    <property type="entry name" value="HYDROXYLAMINE REDUCTASE"/>
    <property type="match status" value="1"/>
</dbReference>
<comment type="function">
    <text evidence="7">Catalyzes the reduction of hydroxylamine to form NH(3) and H(2)O.</text>
</comment>